<dbReference type="PROSITE" id="PS50042">
    <property type="entry name" value="CNMP_BINDING_3"/>
    <property type="match status" value="1"/>
</dbReference>
<dbReference type="InterPro" id="IPR018490">
    <property type="entry name" value="cNMP-bd_dom_sf"/>
</dbReference>
<keyword evidence="3" id="KW-1185">Reference proteome</keyword>
<dbReference type="Gene3D" id="2.60.120.10">
    <property type="entry name" value="Jelly Rolls"/>
    <property type="match status" value="1"/>
</dbReference>
<feature type="domain" description="Cyclic nucleotide-binding" evidence="1">
    <location>
        <begin position="21"/>
        <end position="113"/>
    </location>
</feature>
<dbReference type="AlphaFoldDB" id="A0A1I5X9H2"/>
<name>A0A1I5X9H2_9BACT</name>
<accession>A0A1I5X9H2</accession>
<dbReference type="GO" id="GO:0016301">
    <property type="term" value="F:kinase activity"/>
    <property type="evidence" value="ECO:0007669"/>
    <property type="project" value="UniProtKB-KW"/>
</dbReference>
<dbReference type="RefSeq" id="WP_177219461.1">
    <property type="nucleotide sequence ID" value="NZ_FOXH01000014.1"/>
</dbReference>
<dbReference type="InterPro" id="IPR000595">
    <property type="entry name" value="cNMP-bd_dom"/>
</dbReference>
<dbReference type="EMBL" id="FOXH01000014">
    <property type="protein sequence ID" value="SFQ28620.1"/>
    <property type="molecule type" value="Genomic_DNA"/>
</dbReference>
<keyword evidence="2" id="KW-0808">Transferase</keyword>
<dbReference type="InterPro" id="IPR014710">
    <property type="entry name" value="RmlC-like_jellyroll"/>
</dbReference>
<dbReference type="STRING" id="1079859.SAMN04515674_11412"/>
<evidence type="ECO:0000313" key="3">
    <source>
        <dbReference type="Proteomes" id="UP000199306"/>
    </source>
</evidence>
<reference evidence="2 3" key="1">
    <citation type="submission" date="2016-10" db="EMBL/GenBank/DDBJ databases">
        <authorList>
            <person name="de Groot N.N."/>
        </authorList>
    </citation>
    <scope>NUCLEOTIDE SEQUENCE [LARGE SCALE GENOMIC DNA]</scope>
    <source>
        <strain evidence="3">E92,LMG 26720,CCM 7988</strain>
    </source>
</reference>
<gene>
    <name evidence="2" type="ORF">SAMN04515674_11412</name>
</gene>
<dbReference type="Pfam" id="PF00027">
    <property type="entry name" value="cNMP_binding"/>
    <property type="match status" value="1"/>
</dbReference>
<dbReference type="Proteomes" id="UP000199306">
    <property type="component" value="Unassembled WGS sequence"/>
</dbReference>
<evidence type="ECO:0000313" key="2">
    <source>
        <dbReference type="EMBL" id="SFQ28620.1"/>
    </source>
</evidence>
<evidence type="ECO:0000259" key="1">
    <source>
        <dbReference type="PROSITE" id="PS50042"/>
    </source>
</evidence>
<protein>
    <submittedName>
        <fullName evidence="2">cAMP-binding domain of CRP or a regulatory subunit of cAMP-dependent protein kinases</fullName>
    </submittedName>
</protein>
<organism evidence="2 3">
    <name type="scientific">Pseudarcicella hirudinis</name>
    <dbReference type="NCBI Taxonomy" id="1079859"/>
    <lineage>
        <taxon>Bacteria</taxon>
        <taxon>Pseudomonadati</taxon>
        <taxon>Bacteroidota</taxon>
        <taxon>Cytophagia</taxon>
        <taxon>Cytophagales</taxon>
        <taxon>Flectobacillaceae</taxon>
        <taxon>Pseudarcicella</taxon>
    </lineage>
</organism>
<proteinExistence type="predicted"/>
<sequence length="197" mass="23696">MKQNLVDLLKSLVDFTDEEIEITEELFEIKHIKKGEIWVREGDLKLEVAFINKGLMRIFFMKGKSENTFQFRAEGEFVSSFDNFFSQKPSRDYIQALEDCELCTISIQNLEYLRNKFHNWERFGRINYGSYFMEFDERIRAFISETAQQRYERFIRDYPDRTNRIPQLYLSNYLGITPQSLSRVRSRMSKKETVVKI</sequence>
<dbReference type="SUPFAM" id="SSF51206">
    <property type="entry name" value="cAMP-binding domain-like"/>
    <property type="match status" value="1"/>
</dbReference>
<keyword evidence="2" id="KW-0418">Kinase</keyword>